<dbReference type="PROSITE" id="PS51880">
    <property type="entry name" value="TGS"/>
    <property type="match status" value="1"/>
</dbReference>
<dbReference type="PROSITE" id="PS51710">
    <property type="entry name" value="G_OBG"/>
    <property type="match status" value="1"/>
</dbReference>
<dbReference type="GO" id="GO:0005737">
    <property type="term" value="C:cytoplasm"/>
    <property type="evidence" value="ECO:0007669"/>
    <property type="project" value="TreeGrafter"/>
</dbReference>
<sequence length="484" mass="53119">MYTGVGKGRQREANVWGTKDIWTIKCAGDRDRDVAPPGGGGAAGAPASLGGLPIHLQILNTLEEEAQAALTPTLRLLPICGFPSPTILHDVVLPRRSLSLLPPWSRLANSPVQQVGLANVGKSTLFQAITRCTLGNPANFPYATIDPEESRVIVPDDRYDWLCEKYNPKSRVPANLTVTDIAGLTRGSSTGAGLGNAFLSHIRAVDAIFQVVRCFDDAEIIHIEGDVNPTRDLDIISEELRIKDIEFTEKALENLIKQTRRGGQSLEMKKLKEEQACVEKVLEMLKEGKDVRKGTWGPKEIEAINPLFLLTAKPVIYLVNLSEKDYVRKKNKHLPAVAEWIKTNSPGDPIIPVSIAYESRLSLIDDPKEVKEEEKTSGADSALPKIITTMRKALDLGSFFTTGTDEVRQWTIRNGTKAPQAAGVIHGDFEKTFIQCIVYNYQTLRDEGGDEGEVRSKGKIMTKGKDYIVQDGDIILIKAGAAKS</sequence>
<dbReference type="InterPro" id="IPR023192">
    <property type="entry name" value="TGS-like_dom_sf"/>
</dbReference>
<dbReference type="PANTHER" id="PTHR23305:SF11">
    <property type="entry name" value="OBG-LIKE ATPASE 1"/>
    <property type="match status" value="1"/>
</dbReference>
<dbReference type="InterPro" id="IPR013029">
    <property type="entry name" value="YchF_C"/>
</dbReference>
<keyword evidence="7" id="KW-1185">Reference proteome</keyword>
<feature type="domain" description="TGS" evidence="5">
    <location>
        <begin position="395"/>
        <end position="479"/>
    </location>
</feature>
<dbReference type="InterPro" id="IPR004396">
    <property type="entry name" value="ATPase_YchF/OLA1"/>
</dbReference>
<evidence type="ECO:0000256" key="3">
    <source>
        <dbReference type="ARBA" id="ARBA00068719"/>
    </source>
</evidence>
<dbReference type="GO" id="GO:0005525">
    <property type="term" value="F:GTP binding"/>
    <property type="evidence" value="ECO:0007669"/>
    <property type="project" value="InterPro"/>
</dbReference>
<dbReference type="CDD" id="cd01900">
    <property type="entry name" value="YchF"/>
    <property type="match status" value="1"/>
</dbReference>
<dbReference type="SUPFAM" id="SSF52540">
    <property type="entry name" value="P-loop containing nucleoside triphosphate hydrolases"/>
    <property type="match status" value="1"/>
</dbReference>
<evidence type="ECO:0000256" key="1">
    <source>
        <dbReference type="ARBA" id="ARBA00022741"/>
    </source>
</evidence>
<evidence type="ECO:0000259" key="4">
    <source>
        <dbReference type="PROSITE" id="PS51710"/>
    </source>
</evidence>
<dbReference type="InterPro" id="IPR027417">
    <property type="entry name" value="P-loop_NTPase"/>
</dbReference>
<evidence type="ECO:0000313" key="6">
    <source>
        <dbReference type="EMBL" id="KAB8339057.1"/>
    </source>
</evidence>
<evidence type="ECO:0000313" key="7">
    <source>
        <dbReference type="Proteomes" id="UP000327013"/>
    </source>
</evidence>
<gene>
    <name evidence="6" type="ORF">FH972_021993</name>
</gene>
<dbReference type="GO" id="GO:0005524">
    <property type="term" value="F:ATP binding"/>
    <property type="evidence" value="ECO:0007669"/>
    <property type="project" value="UniProtKB-KW"/>
</dbReference>
<name>A0A5N6KRB3_9ROSI</name>
<dbReference type="InterPro" id="IPR004095">
    <property type="entry name" value="TGS"/>
</dbReference>
<dbReference type="EMBL" id="VIBQ01000010">
    <property type="protein sequence ID" value="KAB8339057.1"/>
    <property type="molecule type" value="Genomic_DNA"/>
</dbReference>
<dbReference type="FunFam" id="1.10.150.300:FF:000001">
    <property type="entry name" value="Ribosome-binding ATPase YchF"/>
    <property type="match status" value="1"/>
</dbReference>
<comment type="caution">
    <text evidence="6">The sequence shown here is derived from an EMBL/GenBank/DDBJ whole genome shotgun (WGS) entry which is preliminary data.</text>
</comment>
<dbReference type="FunFam" id="3.10.20.30:FF:000001">
    <property type="entry name" value="Ribosome-binding ATPase YchF"/>
    <property type="match status" value="1"/>
</dbReference>
<dbReference type="SUPFAM" id="SSF81271">
    <property type="entry name" value="TGS-like"/>
    <property type="match status" value="1"/>
</dbReference>
<dbReference type="InterPro" id="IPR012676">
    <property type="entry name" value="TGS-like"/>
</dbReference>
<organism evidence="6 7">
    <name type="scientific">Carpinus fangiana</name>
    <dbReference type="NCBI Taxonomy" id="176857"/>
    <lineage>
        <taxon>Eukaryota</taxon>
        <taxon>Viridiplantae</taxon>
        <taxon>Streptophyta</taxon>
        <taxon>Embryophyta</taxon>
        <taxon>Tracheophyta</taxon>
        <taxon>Spermatophyta</taxon>
        <taxon>Magnoliopsida</taxon>
        <taxon>eudicotyledons</taxon>
        <taxon>Gunneridae</taxon>
        <taxon>Pentapetalae</taxon>
        <taxon>rosids</taxon>
        <taxon>fabids</taxon>
        <taxon>Fagales</taxon>
        <taxon>Betulaceae</taxon>
        <taxon>Carpinus</taxon>
    </lineage>
</organism>
<evidence type="ECO:0000259" key="5">
    <source>
        <dbReference type="PROSITE" id="PS51880"/>
    </source>
</evidence>
<accession>A0A5N6KRB3</accession>
<dbReference type="PANTHER" id="PTHR23305">
    <property type="entry name" value="OBG GTPASE FAMILY"/>
    <property type="match status" value="1"/>
</dbReference>
<dbReference type="Gene3D" id="3.40.50.300">
    <property type="entry name" value="P-loop containing nucleotide triphosphate hydrolases"/>
    <property type="match status" value="1"/>
</dbReference>
<dbReference type="AlphaFoldDB" id="A0A5N6KRB3"/>
<dbReference type="OrthoDB" id="424823at2759"/>
<dbReference type="GO" id="GO:0016887">
    <property type="term" value="F:ATP hydrolysis activity"/>
    <property type="evidence" value="ECO:0007669"/>
    <property type="project" value="InterPro"/>
</dbReference>
<dbReference type="Pfam" id="PF06071">
    <property type="entry name" value="YchF-GTPase_C"/>
    <property type="match status" value="1"/>
</dbReference>
<dbReference type="CDD" id="cd04867">
    <property type="entry name" value="TGS_YchF_OLA1"/>
    <property type="match status" value="1"/>
</dbReference>
<keyword evidence="1" id="KW-0547">Nucleotide-binding</keyword>
<dbReference type="Gene3D" id="3.10.20.30">
    <property type="match status" value="1"/>
</dbReference>
<dbReference type="PRINTS" id="PR00326">
    <property type="entry name" value="GTP1OBG"/>
</dbReference>
<keyword evidence="2" id="KW-0067">ATP-binding</keyword>
<evidence type="ECO:0000256" key="2">
    <source>
        <dbReference type="ARBA" id="ARBA00022840"/>
    </source>
</evidence>
<reference evidence="6 7" key="1">
    <citation type="submission" date="2019-06" db="EMBL/GenBank/DDBJ databases">
        <title>A chromosomal-level reference genome of Carpinus fangiana (Coryloideae, Betulaceae).</title>
        <authorList>
            <person name="Yang X."/>
            <person name="Wang Z."/>
            <person name="Zhang L."/>
            <person name="Hao G."/>
            <person name="Liu J."/>
            <person name="Yang Y."/>
        </authorList>
    </citation>
    <scope>NUCLEOTIDE SEQUENCE [LARGE SCALE GENOMIC DNA]</scope>
    <source>
        <strain evidence="6">Cfa_2016G</strain>
        <tissue evidence="6">Leaf</tissue>
    </source>
</reference>
<dbReference type="InterPro" id="IPR031167">
    <property type="entry name" value="G_OBG"/>
</dbReference>
<protein>
    <recommendedName>
        <fullName evidence="3">Obg-like ATPase homolog</fullName>
    </recommendedName>
</protein>
<dbReference type="InterPro" id="IPR006073">
    <property type="entry name" value="GTP-bd"/>
</dbReference>
<dbReference type="InterPro" id="IPR012675">
    <property type="entry name" value="Beta-grasp_dom_sf"/>
</dbReference>
<dbReference type="NCBIfam" id="TIGR00092">
    <property type="entry name" value="redox-regulated ATPase YchF"/>
    <property type="match status" value="1"/>
</dbReference>
<proteinExistence type="predicted"/>
<dbReference type="Gene3D" id="1.10.150.300">
    <property type="entry name" value="TGS-like domain"/>
    <property type="match status" value="1"/>
</dbReference>
<dbReference type="InterPro" id="IPR041706">
    <property type="entry name" value="YchF_N"/>
</dbReference>
<feature type="domain" description="OBG-type G" evidence="4">
    <location>
        <begin position="110"/>
        <end position="373"/>
    </location>
</feature>
<dbReference type="Pfam" id="PF01926">
    <property type="entry name" value="MMR_HSR1"/>
    <property type="match status" value="1"/>
</dbReference>
<dbReference type="Proteomes" id="UP000327013">
    <property type="component" value="Unassembled WGS sequence"/>
</dbReference>